<organism evidence="11 12">
    <name type="scientific">Flavisphingopyxis soli</name>
    <dbReference type="NCBI Taxonomy" id="2601267"/>
    <lineage>
        <taxon>Bacteria</taxon>
        <taxon>Pseudomonadati</taxon>
        <taxon>Pseudomonadota</taxon>
        <taxon>Alphaproteobacteria</taxon>
        <taxon>Sphingomonadales</taxon>
        <taxon>Sphingopyxidaceae</taxon>
        <taxon>Flavisphingopyxis</taxon>
    </lineage>
</organism>
<reference evidence="11 12" key="1">
    <citation type="submission" date="2019-08" db="EMBL/GenBank/DDBJ databases">
        <title>Sphingorhabdus soil sp. nov., isolated from arctic soil.</title>
        <authorList>
            <person name="Liu Y."/>
        </authorList>
    </citation>
    <scope>NUCLEOTIDE SEQUENCE [LARGE SCALE GENOMIC DNA]</scope>
    <source>
        <strain evidence="11 12">D-2Q-5-6</strain>
    </source>
</reference>
<comment type="similarity">
    <text evidence="3 10">Belongs to the FliL family.</text>
</comment>
<dbReference type="GO" id="GO:0005886">
    <property type="term" value="C:plasma membrane"/>
    <property type="evidence" value="ECO:0007669"/>
    <property type="project" value="UniProtKB-SubCell"/>
</dbReference>
<keyword evidence="10" id="KW-0997">Cell inner membrane</keyword>
<keyword evidence="4" id="KW-1003">Cell membrane</keyword>
<gene>
    <name evidence="11" type="ORF">FSZ31_07175</name>
</gene>
<name>A0A5C6UAG7_9SPHN</name>
<evidence type="ECO:0000256" key="9">
    <source>
        <dbReference type="ARBA" id="ARBA00023136"/>
    </source>
</evidence>
<dbReference type="Proteomes" id="UP000321129">
    <property type="component" value="Unassembled WGS sequence"/>
</dbReference>
<dbReference type="GO" id="GO:0071978">
    <property type="term" value="P:bacterial-type flagellum-dependent swarming motility"/>
    <property type="evidence" value="ECO:0007669"/>
    <property type="project" value="TreeGrafter"/>
</dbReference>
<evidence type="ECO:0000256" key="6">
    <source>
        <dbReference type="ARBA" id="ARBA00022692"/>
    </source>
</evidence>
<dbReference type="GO" id="GO:0006935">
    <property type="term" value="P:chemotaxis"/>
    <property type="evidence" value="ECO:0007669"/>
    <property type="project" value="UniProtKB-KW"/>
</dbReference>
<evidence type="ECO:0000256" key="8">
    <source>
        <dbReference type="ARBA" id="ARBA00022989"/>
    </source>
</evidence>
<evidence type="ECO:0000256" key="4">
    <source>
        <dbReference type="ARBA" id="ARBA00022475"/>
    </source>
</evidence>
<evidence type="ECO:0000256" key="5">
    <source>
        <dbReference type="ARBA" id="ARBA00022500"/>
    </source>
</evidence>
<accession>A0A5C6UAG7</accession>
<comment type="subcellular location">
    <subcellularLocation>
        <location evidence="10">Cell inner membrane</location>
    </subcellularLocation>
    <subcellularLocation>
        <location evidence="2">Cell membrane</location>
        <topology evidence="2">Single-pass membrane protein</topology>
    </subcellularLocation>
</comment>
<dbReference type="RefSeq" id="WP_147122709.1">
    <property type="nucleotide sequence ID" value="NZ_VOPY01000002.1"/>
</dbReference>
<keyword evidence="8" id="KW-1133">Transmembrane helix</keyword>
<evidence type="ECO:0000256" key="1">
    <source>
        <dbReference type="ARBA" id="ARBA00002254"/>
    </source>
</evidence>
<proteinExistence type="inferred from homology"/>
<dbReference type="OrthoDB" id="7058946at2"/>
<evidence type="ECO:0000256" key="10">
    <source>
        <dbReference type="RuleBase" id="RU364125"/>
    </source>
</evidence>
<dbReference type="InterPro" id="IPR005503">
    <property type="entry name" value="FliL"/>
</dbReference>
<sequence length="181" mass="19587">MSTEKQPKKRSKKKKMLLSAIAVLVIGGACGGGGYVYAHSISGPPAEEKPDLPKLVLKDGDEVEAPANGKLTHTEKYKVTYHPIDKTFTTNLRGDSGFAQVDLAVSTFYDETVIEALTDHDIAIRNAIVLELANTDGLELETVAGKEALAVRLRDRINATLKEKTGFGGIAEVYFTKLVLQ</sequence>
<keyword evidence="12" id="KW-1185">Reference proteome</keyword>
<dbReference type="PROSITE" id="PS51257">
    <property type="entry name" value="PROKAR_LIPOPROTEIN"/>
    <property type="match status" value="1"/>
</dbReference>
<keyword evidence="11" id="KW-0282">Flagellum</keyword>
<evidence type="ECO:0000313" key="11">
    <source>
        <dbReference type="EMBL" id="TXC68755.1"/>
    </source>
</evidence>
<dbReference type="Pfam" id="PF03748">
    <property type="entry name" value="FliL"/>
    <property type="match status" value="1"/>
</dbReference>
<keyword evidence="9 10" id="KW-0472">Membrane</keyword>
<protein>
    <recommendedName>
        <fullName evidence="10">Flagellar protein FliL</fullName>
    </recommendedName>
</protein>
<keyword evidence="11" id="KW-0966">Cell projection</keyword>
<dbReference type="EMBL" id="VOPY01000002">
    <property type="protein sequence ID" value="TXC68755.1"/>
    <property type="molecule type" value="Genomic_DNA"/>
</dbReference>
<evidence type="ECO:0000256" key="3">
    <source>
        <dbReference type="ARBA" id="ARBA00008281"/>
    </source>
</evidence>
<keyword evidence="6" id="KW-0812">Transmembrane</keyword>
<dbReference type="PANTHER" id="PTHR35091">
    <property type="entry name" value="FLAGELLAR PROTEIN FLIL"/>
    <property type="match status" value="1"/>
</dbReference>
<keyword evidence="11" id="KW-0969">Cilium</keyword>
<evidence type="ECO:0000313" key="12">
    <source>
        <dbReference type="Proteomes" id="UP000321129"/>
    </source>
</evidence>
<keyword evidence="5 10" id="KW-0145">Chemotaxis</keyword>
<comment type="caution">
    <text evidence="11">The sequence shown here is derived from an EMBL/GenBank/DDBJ whole genome shotgun (WGS) entry which is preliminary data.</text>
</comment>
<evidence type="ECO:0000256" key="2">
    <source>
        <dbReference type="ARBA" id="ARBA00004162"/>
    </source>
</evidence>
<dbReference type="GO" id="GO:0009425">
    <property type="term" value="C:bacterial-type flagellum basal body"/>
    <property type="evidence" value="ECO:0007669"/>
    <property type="project" value="InterPro"/>
</dbReference>
<keyword evidence="7 10" id="KW-0283">Flagellar rotation</keyword>
<dbReference type="AlphaFoldDB" id="A0A5C6UAG7"/>
<dbReference type="PANTHER" id="PTHR35091:SF2">
    <property type="entry name" value="FLAGELLAR PROTEIN FLIL"/>
    <property type="match status" value="1"/>
</dbReference>
<comment type="function">
    <text evidence="1 10">Controls the rotational direction of flagella during chemotaxis.</text>
</comment>
<evidence type="ECO:0000256" key="7">
    <source>
        <dbReference type="ARBA" id="ARBA00022779"/>
    </source>
</evidence>